<reference evidence="2 3" key="1">
    <citation type="submission" date="2019-03" db="EMBL/GenBank/DDBJ databases">
        <title>Genomic analyses of the natural microbiome of Caenorhabditis elegans.</title>
        <authorList>
            <person name="Samuel B."/>
        </authorList>
    </citation>
    <scope>NUCLEOTIDE SEQUENCE [LARGE SCALE GENOMIC DNA]</scope>
    <source>
        <strain evidence="2 3">JUb65</strain>
    </source>
</reference>
<feature type="region of interest" description="Disordered" evidence="1">
    <location>
        <begin position="474"/>
        <end position="493"/>
    </location>
</feature>
<protein>
    <submittedName>
        <fullName evidence="2">Uncharacterized protein</fullName>
    </submittedName>
</protein>
<dbReference type="Proteomes" id="UP000295764">
    <property type="component" value="Unassembled WGS sequence"/>
</dbReference>
<proteinExistence type="predicted"/>
<comment type="caution">
    <text evidence="2">The sequence shown here is derived from an EMBL/GenBank/DDBJ whole genome shotgun (WGS) entry which is preliminary data.</text>
</comment>
<evidence type="ECO:0000313" key="2">
    <source>
        <dbReference type="EMBL" id="TDN43352.1"/>
    </source>
</evidence>
<dbReference type="EMBL" id="SNVW01000008">
    <property type="protein sequence ID" value="TDN43352.1"/>
    <property type="molecule type" value="Genomic_DNA"/>
</dbReference>
<evidence type="ECO:0000313" key="3">
    <source>
        <dbReference type="Proteomes" id="UP000295764"/>
    </source>
</evidence>
<gene>
    <name evidence="2" type="ORF">EDF64_10822</name>
</gene>
<organism evidence="2 3">
    <name type="scientific">Curtobacterium flaccumfaciens</name>
    <dbReference type="NCBI Taxonomy" id="2035"/>
    <lineage>
        <taxon>Bacteria</taxon>
        <taxon>Bacillati</taxon>
        <taxon>Actinomycetota</taxon>
        <taxon>Actinomycetes</taxon>
        <taxon>Micrococcales</taxon>
        <taxon>Microbacteriaceae</taxon>
        <taxon>Curtobacterium</taxon>
    </lineage>
</organism>
<name>A0A4V3BKL9_9MICO</name>
<sequence>MSARWWSQPFAEEGSATAEGIINQLGRPALNELTVLVREAAQNSWDARAGSDTVDFTVEVARLGELASAWARRLTPAPDGGAVAQLPDYLKPESVIVTVSDRNTRGLGGPVRAGSKAPDGTRSDFVQFLRNVGEARDNEFGGGTYGFGKGIFYRLSGASTILVDSYVADGTESERRLMGAALGASFYNDDERRFTGRHWWGNVRDGIPDPLLGEDAASLASELGLPGFADGRTGTDIVIVGAQLDSPDSEIDSLTAAGEFLASSILWNLWPKIVRSDAEKAPMRFSVKVNGRPIEVPDPFGVPHLRPFAESLQIVRTDGGTPHTRKSAPRDVGRFATEIGAAEAHSSPVVDRARPFVGAPHHVARMRLAELVVDYFPGPEHPDPFFSYGGVFRSTVESDEHFAAAEPPTHDDWVEAGLRGTSRGVVQNARHFIKRALEEKFGVAARAQGRGAAGLGVVAARLARLAPGISAGGATRTLSHPVGGRGRRREGAKSRTARILEGPALYVFGDHPFVVTRILIPGGTSESVWLAETSVVLDGGGRESAAFAGAQTPTVLEWRPVTGGSPVAGNAIMIGPGADSEWWVYATYVEDAVVRVTVRRSNDAE</sequence>
<dbReference type="AlphaFoldDB" id="A0A4V3BKL9"/>
<accession>A0A4V3BKL9</accession>
<evidence type="ECO:0000256" key="1">
    <source>
        <dbReference type="SAM" id="MobiDB-lite"/>
    </source>
</evidence>